<accession>A0A9P3UJJ3</accession>
<reference evidence="1" key="1">
    <citation type="submission" date="2022-07" db="EMBL/GenBank/DDBJ databases">
        <title>The genome of Lyophyllum shimeji provides insight into the initial evolution of ectomycorrhizal fungal genome.</title>
        <authorList>
            <person name="Kobayashi Y."/>
            <person name="Shibata T."/>
            <person name="Hirakawa H."/>
            <person name="Shigenobu S."/>
            <person name="Nishiyama T."/>
            <person name="Yamada A."/>
            <person name="Hasebe M."/>
            <person name="Kawaguchi M."/>
        </authorList>
    </citation>
    <scope>NUCLEOTIDE SEQUENCE</scope>
    <source>
        <strain evidence="1">AT787</strain>
    </source>
</reference>
<dbReference type="AlphaFoldDB" id="A0A9P3UJJ3"/>
<evidence type="ECO:0000313" key="1">
    <source>
        <dbReference type="EMBL" id="GLB37029.1"/>
    </source>
</evidence>
<dbReference type="Proteomes" id="UP001063166">
    <property type="component" value="Unassembled WGS sequence"/>
</dbReference>
<proteinExistence type="predicted"/>
<sequence length="134" mass="14820">MALPFGPENEVSASFRGVQGSMAVFRRDAICQAEHIRSPQTHFDRLLNRHCQQNWARKSWSVPVLLSQTSSTCVHGSRPSANGKKPGTDQIVIPGDILIREPLFGLRRQASLSFLLSYTEETLGLVLTEATATQ</sequence>
<gene>
    <name evidence="1" type="ORF">LshimejAT787_0400800</name>
</gene>
<protein>
    <submittedName>
        <fullName evidence="1">Uncharacterized protein</fullName>
    </submittedName>
</protein>
<evidence type="ECO:0000313" key="2">
    <source>
        <dbReference type="Proteomes" id="UP001063166"/>
    </source>
</evidence>
<organism evidence="1 2">
    <name type="scientific">Lyophyllum shimeji</name>
    <name type="common">Hon-shimeji</name>
    <name type="synonym">Tricholoma shimeji</name>
    <dbReference type="NCBI Taxonomy" id="47721"/>
    <lineage>
        <taxon>Eukaryota</taxon>
        <taxon>Fungi</taxon>
        <taxon>Dikarya</taxon>
        <taxon>Basidiomycota</taxon>
        <taxon>Agaricomycotina</taxon>
        <taxon>Agaricomycetes</taxon>
        <taxon>Agaricomycetidae</taxon>
        <taxon>Agaricales</taxon>
        <taxon>Tricholomatineae</taxon>
        <taxon>Lyophyllaceae</taxon>
        <taxon>Lyophyllum</taxon>
    </lineage>
</organism>
<name>A0A9P3UJJ3_LYOSH</name>
<dbReference type="EMBL" id="BRPK01000004">
    <property type="protein sequence ID" value="GLB37029.1"/>
    <property type="molecule type" value="Genomic_DNA"/>
</dbReference>
<keyword evidence="2" id="KW-1185">Reference proteome</keyword>
<comment type="caution">
    <text evidence="1">The sequence shown here is derived from an EMBL/GenBank/DDBJ whole genome shotgun (WGS) entry which is preliminary data.</text>
</comment>